<evidence type="ECO:0008006" key="3">
    <source>
        <dbReference type="Google" id="ProtNLM"/>
    </source>
</evidence>
<reference evidence="2" key="1">
    <citation type="submission" date="2006-07" db="EMBL/GenBank/DDBJ databases">
        <title>Complete sequence of Thiomicrospira crunogena XCL-2.</title>
        <authorList>
            <consortium name="US DOE Joint Genome Institute"/>
            <person name="Copeland A."/>
            <person name="Lucas S."/>
            <person name="Lapidus A."/>
            <person name="Barry K."/>
            <person name="Detter J.C."/>
            <person name="Glavina del Rio T."/>
            <person name="Hammon N."/>
            <person name="Israni S."/>
            <person name="Dalin E."/>
            <person name="Tice H."/>
            <person name="Pitluck S."/>
            <person name="Chain P."/>
            <person name="Malfatti S."/>
            <person name="Shin M."/>
            <person name="Vergez L."/>
            <person name="Schmutz J."/>
            <person name="Larimer F."/>
            <person name="Land M."/>
            <person name="Hauser L."/>
            <person name="Kyrpides N."/>
            <person name="Lykidis A."/>
            <person name="Scott K.M."/>
            <person name="Sievert S."/>
            <person name="Kerfeld C."/>
            <person name="Freyermuth S."/>
            <person name="Dobrinski K."/>
            <person name="Boller A."/>
            <person name="Fitzpatrick K."/>
            <person name="Thoma P."/>
            <person name="Moore J."/>
            <person name="Richardson P."/>
        </authorList>
    </citation>
    <scope>NUCLEOTIDE SEQUENCE</scope>
    <source>
        <strain evidence="2">XCL-2</strain>
    </source>
</reference>
<dbReference type="Gene3D" id="3.20.20.140">
    <property type="entry name" value="Metal-dependent hydrolases"/>
    <property type="match status" value="1"/>
</dbReference>
<dbReference type="eggNOG" id="COG2159">
    <property type="taxonomic scope" value="Bacteria"/>
</dbReference>
<dbReference type="SUPFAM" id="SSF51556">
    <property type="entry name" value="Metallo-dependent hydrolases"/>
    <property type="match status" value="1"/>
</dbReference>
<dbReference type="AlphaFoldDB" id="Q31EP5"/>
<dbReference type="KEGG" id="tcx:Tcr_1786"/>
<dbReference type="HOGENOM" id="CLU_979618_0_0_6"/>
<feature type="chain" id="PRO_5004219978" description="Amidohydrolase" evidence="1">
    <location>
        <begin position="22"/>
        <end position="279"/>
    </location>
</feature>
<dbReference type="EMBL" id="CP000109">
    <property type="protein sequence ID" value="ABB42378.1"/>
    <property type="molecule type" value="Genomic_DNA"/>
</dbReference>
<evidence type="ECO:0000256" key="1">
    <source>
        <dbReference type="SAM" id="SignalP"/>
    </source>
</evidence>
<keyword evidence="1" id="KW-0732">Signal</keyword>
<gene>
    <name evidence="2" type="ordered locus">Tcr_1786</name>
</gene>
<dbReference type="InterPro" id="IPR032466">
    <property type="entry name" value="Metal_Hydrolase"/>
</dbReference>
<dbReference type="STRING" id="317025.Tcr_1786"/>
<proteinExistence type="predicted"/>
<feature type="signal peptide" evidence="1">
    <location>
        <begin position="1"/>
        <end position="21"/>
    </location>
</feature>
<organism evidence="2">
    <name type="scientific">Hydrogenovibrio crunogenus (strain DSM 25203 / XCL-2)</name>
    <name type="common">Thiomicrospira crunogena</name>
    <dbReference type="NCBI Taxonomy" id="317025"/>
    <lineage>
        <taxon>Bacteria</taxon>
        <taxon>Pseudomonadati</taxon>
        <taxon>Pseudomonadota</taxon>
        <taxon>Gammaproteobacteria</taxon>
        <taxon>Thiotrichales</taxon>
        <taxon>Piscirickettsiaceae</taxon>
        <taxon>Hydrogenovibrio</taxon>
    </lineage>
</organism>
<accession>Q31EP5</accession>
<protein>
    <recommendedName>
        <fullName evidence="3">Amidohydrolase</fullName>
    </recommendedName>
</protein>
<name>Q31EP5_HYDCU</name>
<sequence length="279" mass="32131">MKRLPQLLLSLFITASFNSYADTLANPMPIFDSHSHYSLADSQALSPEQIQQRYDRNHIIGALISSTPTANTEQLYRAMPNRIIPFLSLYKTKTNKPNWMLDLTTLHDINAKLDHFPYQGIGEFHIFKQDVYSPVLAQVIKTAQQRNLMIMIHGDAEIVDRIFKLAPNITVIWAHLGTHPTPESLSHIFKRYPTHLYMDTSVRDKLFVSATGELKPEWQAFLIQHQDKLLAAIDTFSTQRWLNFDDAVNNLRLWLEQLPKPVAEKIAYQNALNLFQPAH</sequence>
<evidence type="ECO:0000313" key="2">
    <source>
        <dbReference type="EMBL" id="ABB42378.1"/>
    </source>
</evidence>